<organism evidence="2">
    <name type="scientific">marine sediment metagenome</name>
    <dbReference type="NCBI Taxonomy" id="412755"/>
    <lineage>
        <taxon>unclassified sequences</taxon>
        <taxon>metagenomes</taxon>
        <taxon>ecological metagenomes</taxon>
    </lineage>
</organism>
<dbReference type="CDD" id="cd06223">
    <property type="entry name" value="PRTases_typeI"/>
    <property type="match status" value="1"/>
</dbReference>
<comment type="caution">
    <text evidence="2">The sequence shown here is derived from an EMBL/GenBank/DDBJ whole genome shotgun (WGS) entry which is preliminary data.</text>
</comment>
<accession>X1RGZ6</accession>
<dbReference type="InterPro" id="IPR051910">
    <property type="entry name" value="ComF/GntX_DNA_util-trans"/>
</dbReference>
<protein>
    <recommendedName>
        <fullName evidence="3">Phosphoribosyltransferase domain-containing protein</fullName>
    </recommendedName>
</protein>
<dbReference type="AlphaFoldDB" id="X1RGZ6"/>
<dbReference type="InterPro" id="IPR029057">
    <property type="entry name" value="PRTase-like"/>
</dbReference>
<dbReference type="PANTHER" id="PTHR47505">
    <property type="entry name" value="DNA UTILIZATION PROTEIN YHGH"/>
    <property type="match status" value="1"/>
</dbReference>
<sequence length="200" mass="21804">MGADYCGRCGRDVSKFALLEGACPDCLGKEFHFDRIARSGVYSQALQKMILAFKNGRTELDLAVGFLGNSALQGSGFYNDIELFVPVPLHWSRRLARGYNQSQVLIRKLKHPTAQISTELVRIRRTKSQPAMASPAARAKNVADAFAVRYGHNFTERKICLVDDIKTTGATLNECAKTLKGAGASKVFALVLAVAGQKPV</sequence>
<dbReference type="PANTHER" id="PTHR47505:SF1">
    <property type="entry name" value="DNA UTILIZATION PROTEIN YHGH"/>
    <property type="match status" value="1"/>
</dbReference>
<reference evidence="2" key="1">
    <citation type="journal article" date="2014" name="Front. Microbiol.">
        <title>High frequency of phylogenetically diverse reductive dehalogenase-homologous genes in deep subseafloor sedimentary metagenomes.</title>
        <authorList>
            <person name="Kawai M."/>
            <person name="Futagami T."/>
            <person name="Toyoda A."/>
            <person name="Takaki Y."/>
            <person name="Nishi S."/>
            <person name="Hori S."/>
            <person name="Arai W."/>
            <person name="Tsubouchi T."/>
            <person name="Morono Y."/>
            <person name="Uchiyama I."/>
            <person name="Ito T."/>
            <person name="Fujiyama A."/>
            <person name="Inagaki F."/>
            <person name="Takami H."/>
        </authorList>
    </citation>
    <scope>NUCLEOTIDE SEQUENCE</scope>
    <source>
        <strain evidence="2">Expedition CK06-06</strain>
    </source>
</reference>
<dbReference type="SUPFAM" id="SSF53271">
    <property type="entry name" value="PRTase-like"/>
    <property type="match status" value="1"/>
</dbReference>
<gene>
    <name evidence="2" type="ORF">S12H4_05876</name>
</gene>
<comment type="similarity">
    <text evidence="1">Belongs to the ComF/GntX family.</text>
</comment>
<evidence type="ECO:0000256" key="1">
    <source>
        <dbReference type="ARBA" id="ARBA00008007"/>
    </source>
</evidence>
<proteinExistence type="inferred from homology"/>
<name>X1RGZ6_9ZZZZ</name>
<dbReference type="EMBL" id="BARW01001997">
    <property type="protein sequence ID" value="GAI66266.1"/>
    <property type="molecule type" value="Genomic_DNA"/>
</dbReference>
<evidence type="ECO:0008006" key="3">
    <source>
        <dbReference type="Google" id="ProtNLM"/>
    </source>
</evidence>
<dbReference type="InterPro" id="IPR000836">
    <property type="entry name" value="PRTase_dom"/>
</dbReference>
<evidence type="ECO:0000313" key="2">
    <source>
        <dbReference type="EMBL" id="GAI66266.1"/>
    </source>
</evidence>
<dbReference type="Gene3D" id="3.40.50.2020">
    <property type="match status" value="1"/>
</dbReference>